<dbReference type="WBParaSite" id="maker-PairedContig_77-snap-gene-0.2-mRNA-1">
    <property type="protein sequence ID" value="maker-PairedContig_77-snap-gene-0.2-mRNA-1"/>
    <property type="gene ID" value="maker-PairedContig_77-snap-gene-0.2"/>
</dbReference>
<evidence type="ECO:0000256" key="11">
    <source>
        <dbReference type="PROSITE-ProRule" id="PRU00175"/>
    </source>
</evidence>
<evidence type="ECO:0000256" key="10">
    <source>
        <dbReference type="ARBA" id="ARBA00023136"/>
    </source>
</evidence>
<reference evidence="13" key="1">
    <citation type="submission" date="2016-11" db="UniProtKB">
        <authorList>
            <consortium name="WormBaseParasite"/>
        </authorList>
    </citation>
    <scope>IDENTIFICATION</scope>
    <source>
        <strain evidence="13">pt0022</strain>
    </source>
</reference>
<evidence type="ECO:0000256" key="9">
    <source>
        <dbReference type="ARBA" id="ARBA00022833"/>
    </source>
</evidence>
<evidence type="ECO:0000259" key="12">
    <source>
        <dbReference type="PROSITE" id="PS50089"/>
    </source>
</evidence>
<accession>A0A1I8EZ61</accession>
<dbReference type="UniPathway" id="UPA00143"/>
<dbReference type="STRING" id="6293.A0A1I8EZ61"/>
<sequence>MITLNFQEKFSRRRKERYCRKVSMATSEKRRECRSESKSSIIDEGDSKYECSICYKEAVNPVVLSCGHFYCWECIDEWLNKYAHEKKKCPICKTHVRDGGIIPIYGKGIVKHCENPRPSARALNFKDDKDDSPTGDKKWMDFFKVSAIMAGLVGSFMLGKQVAKRKQKN</sequence>
<dbReference type="InterPro" id="IPR001841">
    <property type="entry name" value="Znf_RING"/>
</dbReference>
<dbReference type="InterPro" id="IPR013083">
    <property type="entry name" value="Znf_RING/FYVE/PHD"/>
</dbReference>
<keyword evidence="10" id="KW-0472">Membrane</keyword>
<dbReference type="PROSITE" id="PS50089">
    <property type="entry name" value="ZF_RING_2"/>
    <property type="match status" value="1"/>
</dbReference>
<dbReference type="SUPFAM" id="SSF57850">
    <property type="entry name" value="RING/U-box"/>
    <property type="match status" value="1"/>
</dbReference>
<proteinExistence type="predicted"/>
<comment type="pathway">
    <text evidence="3">Protein modification; protein ubiquitination.</text>
</comment>
<dbReference type="PANTHER" id="PTHR12313">
    <property type="entry name" value="E3 UBIQUITIN-PROTEIN LIGASE RNF5-RELATED"/>
    <property type="match status" value="1"/>
</dbReference>
<evidence type="ECO:0000313" key="13">
    <source>
        <dbReference type="WBParaSite" id="maker-PairedContig_77-snap-gene-0.2-mRNA-1"/>
    </source>
</evidence>
<evidence type="ECO:0000256" key="6">
    <source>
        <dbReference type="ARBA" id="ARBA00022723"/>
    </source>
</evidence>
<name>A0A1I8EZ61_WUCBA</name>
<evidence type="ECO:0000256" key="5">
    <source>
        <dbReference type="ARBA" id="ARBA00022679"/>
    </source>
</evidence>
<feature type="domain" description="RING-type" evidence="12">
    <location>
        <begin position="51"/>
        <end position="93"/>
    </location>
</feature>
<evidence type="ECO:0000256" key="4">
    <source>
        <dbReference type="ARBA" id="ARBA00012483"/>
    </source>
</evidence>
<dbReference type="InterPro" id="IPR017907">
    <property type="entry name" value="Znf_RING_CS"/>
</dbReference>
<keyword evidence="8" id="KW-0833">Ubl conjugation pathway</keyword>
<organism evidence="13">
    <name type="scientific">Wuchereria bancrofti</name>
    <dbReference type="NCBI Taxonomy" id="6293"/>
    <lineage>
        <taxon>Eukaryota</taxon>
        <taxon>Metazoa</taxon>
        <taxon>Ecdysozoa</taxon>
        <taxon>Nematoda</taxon>
        <taxon>Chromadorea</taxon>
        <taxon>Rhabditida</taxon>
        <taxon>Spirurina</taxon>
        <taxon>Spiruromorpha</taxon>
        <taxon>Filarioidea</taxon>
        <taxon>Onchocercidae</taxon>
        <taxon>Wuchereria</taxon>
    </lineage>
</organism>
<keyword evidence="9" id="KW-0862">Zinc</keyword>
<comment type="subcellular location">
    <subcellularLocation>
        <location evidence="2">Endomembrane system</location>
    </subcellularLocation>
</comment>
<evidence type="ECO:0000256" key="1">
    <source>
        <dbReference type="ARBA" id="ARBA00000900"/>
    </source>
</evidence>
<evidence type="ECO:0000256" key="3">
    <source>
        <dbReference type="ARBA" id="ARBA00004906"/>
    </source>
</evidence>
<dbReference type="GO" id="GO:0008270">
    <property type="term" value="F:zinc ion binding"/>
    <property type="evidence" value="ECO:0007669"/>
    <property type="project" value="UniProtKB-KW"/>
</dbReference>
<dbReference type="AlphaFoldDB" id="A0A1I8EZ61"/>
<keyword evidence="6" id="KW-0479">Metal-binding</keyword>
<evidence type="ECO:0000256" key="7">
    <source>
        <dbReference type="ARBA" id="ARBA00022771"/>
    </source>
</evidence>
<dbReference type="GO" id="GO:0016567">
    <property type="term" value="P:protein ubiquitination"/>
    <property type="evidence" value="ECO:0007669"/>
    <property type="project" value="UniProtKB-UniPathway"/>
</dbReference>
<dbReference type="Pfam" id="PF13920">
    <property type="entry name" value="zf-C3HC4_3"/>
    <property type="match status" value="1"/>
</dbReference>
<dbReference type="EC" id="2.3.2.27" evidence="4"/>
<dbReference type="GO" id="GO:0005783">
    <property type="term" value="C:endoplasmic reticulum"/>
    <property type="evidence" value="ECO:0007669"/>
    <property type="project" value="InterPro"/>
</dbReference>
<dbReference type="PROSITE" id="PS00518">
    <property type="entry name" value="ZF_RING_1"/>
    <property type="match status" value="1"/>
</dbReference>
<dbReference type="GO" id="GO:0006511">
    <property type="term" value="P:ubiquitin-dependent protein catabolic process"/>
    <property type="evidence" value="ECO:0007669"/>
    <property type="project" value="InterPro"/>
</dbReference>
<comment type="catalytic activity">
    <reaction evidence="1">
        <text>S-ubiquitinyl-[E2 ubiquitin-conjugating enzyme]-L-cysteine + [acceptor protein]-L-lysine = [E2 ubiquitin-conjugating enzyme]-L-cysteine + N(6)-ubiquitinyl-[acceptor protein]-L-lysine.</text>
        <dbReference type="EC" id="2.3.2.27"/>
    </reaction>
</comment>
<evidence type="ECO:0000256" key="2">
    <source>
        <dbReference type="ARBA" id="ARBA00004308"/>
    </source>
</evidence>
<protein>
    <recommendedName>
        <fullName evidence="4">RING-type E3 ubiquitin transferase</fullName>
        <ecNumber evidence="4">2.3.2.27</ecNumber>
    </recommendedName>
</protein>
<dbReference type="GO" id="GO:0061630">
    <property type="term" value="F:ubiquitin protein ligase activity"/>
    <property type="evidence" value="ECO:0007669"/>
    <property type="project" value="UniProtKB-EC"/>
</dbReference>
<evidence type="ECO:0000256" key="8">
    <source>
        <dbReference type="ARBA" id="ARBA00022786"/>
    </source>
</evidence>
<keyword evidence="7 11" id="KW-0863">Zinc-finger</keyword>
<keyword evidence="5" id="KW-0808">Transferase</keyword>
<dbReference type="Gene3D" id="3.30.40.10">
    <property type="entry name" value="Zinc/RING finger domain, C3HC4 (zinc finger)"/>
    <property type="match status" value="1"/>
</dbReference>
<dbReference type="SMART" id="SM00184">
    <property type="entry name" value="RING"/>
    <property type="match status" value="1"/>
</dbReference>
<dbReference type="InterPro" id="IPR045103">
    <property type="entry name" value="RNF5/RNF185-like"/>
</dbReference>